<dbReference type="GO" id="GO:0022857">
    <property type="term" value="F:transmembrane transporter activity"/>
    <property type="evidence" value="ECO:0007669"/>
    <property type="project" value="TreeGrafter"/>
</dbReference>
<evidence type="ECO:0000256" key="2">
    <source>
        <dbReference type="ARBA" id="ARBA00022741"/>
    </source>
</evidence>
<dbReference type="EMBL" id="CP001968">
    <property type="protein sequence ID" value="ADD67936.1"/>
    <property type="molecule type" value="Genomic_DNA"/>
</dbReference>
<gene>
    <name evidence="5" type="ordered locus">Dacet_1164</name>
</gene>
<dbReference type="AlphaFoldDB" id="D4H7D7"/>
<dbReference type="GO" id="GO:0016887">
    <property type="term" value="F:ATP hydrolysis activity"/>
    <property type="evidence" value="ECO:0007669"/>
    <property type="project" value="InterPro"/>
</dbReference>
<protein>
    <submittedName>
        <fullName evidence="5">ABC transporter related protein</fullName>
    </submittedName>
</protein>
<dbReference type="CDD" id="cd03255">
    <property type="entry name" value="ABC_MJ0796_LolCDE_FtsE"/>
    <property type="match status" value="1"/>
</dbReference>
<dbReference type="STRING" id="522772.Dacet_1164"/>
<evidence type="ECO:0000259" key="4">
    <source>
        <dbReference type="PROSITE" id="PS50893"/>
    </source>
</evidence>
<dbReference type="HOGENOM" id="CLU_000604_1_22_0"/>
<dbReference type="InterPro" id="IPR015854">
    <property type="entry name" value="ABC_transpr_LolD-like"/>
</dbReference>
<keyword evidence="2" id="KW-0547">Nucleotide-binding</keyword>
<dbReference type="OrthoDB" id="9809450at2"/>
<keyword evidence="6" id="KW-1185">Reference proteome</keyword>
<dbReference type="PANTHER" id="PTHR24220:SF86">
    <property type="entry name" value="ABC TRANSPORTER ABCH.1"/>
    <property type="match status" value="1"/>
</dbReference>
<dbReference type="InParanoid" id="D4H7D7"/>
<dbReference type="InterPro" id="IPR003593">
    <property type="entry name" value="AAA+_ATPase"/>
</dbReference>
<evidence type="ECO:0000313" key="5">
    <source>
        <dbReference type="EMBL" id="ADD67936.1"/>
    </source>
</evidence>
<reference evidence="5 6" key="1">
    <citation type="journal article" date="2010" name="Stand. Genomic Sci.">
        <title>Complete genome sequence of Denitrovibrio acetiphilus type strain (N2460).</title>
        <authorList>
            <person name="Kiss H."/>
            <person name="Lang E."/>
            <person name="Lapidus A."/>
            <person name="Copeland A."/>
            <person name="Nolan M."/>
            <person name="Glavina Del Rio T."/>
            <person name="Chen F."/>
            <person name="Lucas S."/>
            <person name="Tice H."/>
            <person name="Cheng J.F."/>
            <person name="Han C."/>
            <person name="Goodwin L."/>
            <person name="Pitluck S."/>
            <person name="Liolios K."/>
            <person name="Pati A."/>
            <person name="Ivanova N."/>
            <person name="Mavromatis K."/>
            <person name="Chen A."/>
            <person name="Palaniappan K."/>
            <person name="Land M."/>
            <person name="Hauser L."/>
            <person name="Chang Y.J."/>
            <person name="Jeffries C.D."/>
            <person name="Detter J.C."/>
            <person name="Brettin T."/>
            <person name="Spring S."/>
            <person name="Rohde M."/>
            <person name="Goker M."/>
            <person name="Woyke T."/>
            <person name="Bristow J."/>
            <person name="Eisen J.A."/>
            <person name="Markowitz V."/>
            <person name="Hugenholtz P."/>
            <person name="Kyrpides N.C."/>
            <person name="Klenk H.P."/>
        </authorList>
    </citation>
    <scope>NUCLEOTIDE SEQUENCE [LARGE SCALE GENOMIC DNA]</scope>
    <source>
        <strain evidence="6">DSM 12809 / NBRC 114555 / N2460</strain>
    </source>
</reference>
<dbReference type="RefSeq" id="WP_013010458.1">
    <property type="nucleotide sequence ID" value="NC_013943.1"/>
</dbReference>
<dbReference type="InterPro" id="IPR017911">
    <property type="entry name" value="MacB-like_ATP-bd"/>
</dbReference>
<dbReference type="PROSITE" id="PS50893">
    <property type="entry name" value="ABC_TRANSPORTER_2"/>
    <property type="match status" value="1"/>
</dbReference>
<sequence length="220" mass="24142">MIKLNNVTKTYISGRNRETTPIKNFSVEINRGETVILSGPSGSGKSTILSMIAALLKPSSGFVEVDGQIVSKLPEHFSALYRRDKVGMIFQQFNLISGISTEDNIALPLTPSEIPARIIKELVMEMMMKLDITDRAHLSTDKLSGGEMQRVAIARALINNPSVVLADEPTANLDSRLTEELIGIFKVLKNEGRTMLIATHDSKLINCGIADRVITMTKES</sequence>
<dbReference type="InterPro" id="IPR027417">
    <property type="entry name" value="P-loop_NTPase"/>
</dbReference>
<keyword evidence="1" id="KW-0813">Transport</keyword>
<dbReference type="eggNOG" id="COG1136">
    <property type="taxonomic scope" value="Bacteria"/>
</dbReference>
<dbReference type="Pfam" id="PF00005">
    <property type="entry name" value="ABC_tran"/>
    <property type="match status" value="1"/>
</dbReference>
<dbReference type="GO" id="GO:0005886">
    <property type="term" value="C:plasma membrane"/>
    <property type="evidence" value="ECO:0007669"/>
    <property type="project" value="TreeGrafter"/>
</dbReference>
<dbReference type="InterPro" id="IPR003439">
    <property type="entry name" value="ABC_transporter-like_ATP-bd"/>
</dbReference>
<keyword evidence="3" id="KW-0067">ATP-binding</keyword>
<dbReference type="PROSITE" id="PS00211">
    <property type="entry name" value="ABC_TRANSPORTER_1"/>
    <property type="match status" value="1"/>
</dbReference>
<feature type="domain" description="ABC transporter" evidence="4">
    <location>
        <begin position="2"/>
        <end position="220"/>
    </location>
</feature>
<dbReference type="Gene3D" id="3.40.50.300">
    <property type="entry name" value="P-loop containing nucleotide triphosphate hydrolases"/>
    <property type="match status" value="1"/>
</dbReference>
<dbReference type="PANTHER" id="PTHR24220">
    <property type="entry name" value="IMPORT ATP-BINDING PROTEIN"/>
    <property type="match status" value="1"/>
</dbReference>
<dbReference type="KEGG" id="dap:Dacet_1164"/>
<evidence type="ECO:0000256" key="3">
    <source>
        <dbReference type="ARBA" id="ARBA00022840"/>
    </source>
</evidence>
<proteinExistence type="predicted"/>
<organism evidence="5 6">
    <name type="scientific">Denitrovibrio acetiphilus (strain DSM 12809 / NBRC 114555 / N2460)</name>
    <dbReference type="NCBI Taxonomy" id="522772"/>
    <lineage>
        <taxon>Bacteria</taxon>
        <taxon>Pseudomonadati</taxon>
        <taxon>Deferribacterota</taxon>
        <taxon>Deferribacteres</taxon>
        <taxon>Deferribacterales</taxon>
        <taxon>Geovibrionaceae</taxon>
        <taxon>Denitrovibrio</taxon>
    </lineage>
</organism>
<name>D4H7D7_DENA2</name>
<dbReference type="InterPro" id="IPR017871">
    <property type="entry name" value="ABC_transporter-like_CS"/>
</dbReference>
<accession>D4H7D7</accession>
<dbReference type="GO" id="GO:0005524">
    <property type="term" value="F:ATP binding"/>
    <property type="evidence" value="ECO:0007669"/>
    <property type="project" value="UniProtKB-KW"/>
</dbReference>
<evidence type="ECO:0000256" key="1">
    <source>
        <dbReference type="ARBA" id="ARBA00022448"/>
    </source>
</evidence>
<dbReference type="SUPFAM" id="SSF52540">
    <property type="entry name" value="P-loop containing nucleoside triphosphate hydrolases"/>
    <property type="match status" value="1"/>
</dbReference>
<evidence type="ECO:0000313" key="6">
    <source>
        <dbReference type="Proteomes" id="UP000002012"/>
    </source>
</evidence>
<dbReference type="Proteomes" id="UP000002012">
    <property type="component" value="Chromosome"/>
</dbReference>
<dbReference type="PaxDb" id="522772-Dacet_1164"/>
<dbReference type="SMART" id="SM00382">
    <property type="entry name" value="AAA"/>
    <property type="match status" value="1"/>
</dbReference>